<dbReference type="EMBL" id="JADGIZ020000024">
    <property type="protein sequence ID" value="KAL2915379.1"/>
    <property type="molecule type" value="Genomic_DNA"/>
</dbReference>
<gene>
    <name evidence="2" type="ORF">HK105_204995</name>
</gene>
<dbReference type="Proteomes" id="UP001527925">
    <property type="component" value="Unassembled WGS sequence"/>
</dbReference>
<keyword evidence="1" id="KW-1133">Transmembrane helix</keyword>
<keyword evidence="1" id="KW-0472">Membrane</keyword>
<keyword evidence="1" id="KW-0812">Transmembrane</keyword>
<reference evidence="2 3" key="1">
    <citation type="submission" date="2023-09" db="EMBL/GenBank/DDBJ databases">
        <title>Pangenome analysis of Batrachochytrium dendrobatidis and related Chytrids.</title>
        <authorList>
            <person name="Yacoub M.N."/>
            <person name="Stajich J.E."/>
            <person name="James T.Y."/>
        </authorList>
    </citation>
    <scope>NUCLEOTIDE SEQUENCE [LARGE SCALE GENOMIC DNA]</scope>
    <source>
        <strain evidence="2 3">JEL0888</strain>
    </source>
</reference>
<comment type="caution">
    <text evidence="2">The sequence shown here is derived from an EMBL/GenBank/DDBJ whole genome shotgun (WGS) entry which is preliminary data.</text>
</comment>
<keyword evidence="3" id="KW-1185">Reference proteome</keyword>
<organism evidence="2 3">
    <name type="scientific">Polyrhizophydium stewartii</name>
    <dbReference type="NCBI Taxonomy" id="2732419"/>
    <lineage>
        <taxon>Eukaryota</taxon>
        <taxon>Fungi</taxon>
        <taxon>Fungi incertae sedis</taxon>
        <taxon>Chytridiomycota</taxon>
        <taxon>Chytridiomycota incertae sedis</taxon>
        <taxon>Chytridiomycetes</taxon>
        <taxon>Rhizophydiales</taxon>
        <taxon>Rhizophydiales incertae sedis</taxon>
        <taxon>Polyrhizophydium</taxon>
    </lineage>
</organism>
<evidence type="ECO:0000313" key="3">
    <source>
        <dbReference type="Proteomes" id="UP001527925"/>
    </source>
</evidence>
<accession>A0ABR4N7D7</accession>
<evidence type="ECO:0000256" key="1">
    <source>
        <dbReference type="SAM" id="Phobius"/>
    </source>
</evidence>
<evidence type="ECO:0000313" key="2">
    <source>
        <dbReference type="EMBL" id="KAL2915379.1"/>
    </source>
</evidence>
<name>A0ABR4N7D7_9FUNG</name>
<sequence length="173" mass="19219">MARHQESPATQTQQAMSPFIQFVAIHHPLILFPLAIAQLGCTLAVENIVSNDQVMDGIVGSLMRSDENMHACFRTTQTTLAALLALVAVAKWILPADEQARQGEHPMLNMARRIYFPVLCGLVAAQYLLINTPSAVKWLHPHEFWIHPMVAGALLMGIVLTYTPVEDDRPKQD</sequence>
<feature type="transmembrane region" description="Helical" evidence="1">
    <location>
        <begin position="144"/>
        <end position="165"/>
    </location>
</feature>
<proteinExistence type="predicted"/>
<protein>
    <submittedName>
        <fullName evidence="2">Uncharacterized protein</fullName>
    </submittedName>
</protein>
<feature type="transmembrane region" description="Helical" evidence="1">
    <location>
        <begin position="114"/>
        <end position="132"/>
    </location>
</feature>